<dbReference type="Pfam" id="PF00096">
    <property type="entry name" value="zf-C2H2"/>
    <property type="match status" value="4"/>
</dbReference>
<evidence type="ECO:0000313" key="12">
    <source>
        <dbReference type="EMBL" id="VVC29288.1"/>
    </source>
</evidence>
<dbReference type="Gene3D" id="3.30.160.60">
    <property type="entry name" value="Classic Zinc Finger"/>
    <property type="match status" value="10"/>
</dbReference>
<dbReference type="AlphaFoldDB" id="A0A5E4MEK3"/>
<feature type="region of interest" description="Disordered" evidence="10">
    <location>
        <begin position="744"/>
        <end position="765"/>
    </location>
</feature>
<dbReference type="GO" id="GO:0002682">
    <property type="term" value="P:regulation of immune system process"/>
    <property type="evidence" value="ECO:0007669"/>
    <property type="project" value="TreeGrafter"/>
</dbReference>
<dbReference type="GO" id="GO:0008270">
    <property type="term" value="F:zinc ion binding"/>
    <property type="evidence" value="ECO:0007669"/>
    <property type="project" value="UniProtKB-KW"/>
</dbReference>
<evidence type="ECO:0000256" key="5">
    <source>
        <dbReference type="ARBA" id="ARBA00022833"/>
    </source>
</evidence>
<keyword evidence="7" id="KW-0804">Transcription</keyword>
<evidence type="ECO:0000313" key="13">
    <source>
        <dbReference type="Proteomes" id="UP000325440"/>
    </source>
</evidence>
<dbReference type="InterPro" id="IPR013087">
    <property type="entry name" value="Znf_C2H2_type"/>
</dbReference>
<comment type="subcellular location">
    <subcellularLocation>
        <location evidence="1">Nucleus</location>
    </subcellularLocation>
</comment>
<evidence type="ECO:0000256" key="8">
    <source>
        <dbReference type="ARBA" id="ARBA00023242"/>
    </source>
</evidence>
<keyword evidence="8" id="KW-0539">Nucleus</keyword>
<keyword evidence="3" id="KW-0677">Repeat</keyword>
<keyword evidence="13" id="KW-1185">Reference proteome</keyword>
<feature type="domain" description="C2H2-type" evidence="11">
    <location>
        <begin position="733"/>
        <end position="760"/>
    </location>
</feature>
<feature type="domain" description="C2H2-type" evidence="11">
    <location>
        <begin position="618"/>
        <end position="645"/>
    </location>
</feature>
<keyword evidence="4 9" id="KW-0863">Zinc-finger</keyword>
<dbReference type="FunFam" id="3.30.160.60:FF:000218">
    <property type="entry name" value="Zinc finger protein 10"/>
    <property type="match status" value="1"/>
</dbReference>
<dbReference type="PROSITE" id="PS50157">
    <property type="entry name" value="ZINC_FINGER_C2H2_2"/>
    <property type="match status" value="10"/>
</dbReference>
<evidence type="ECO:0000256" key="6">
    <source>
        <dbReference type="ARBA" id="ARBA00023015"/>
    </source>
</evidence>
<evidence type="ECO:0000256" key="4">
    <source>
        <dbReference type="ARBA" id="ARBA00022771"/>
    </source>
</evidence>
<dbReference type="GO" id="GO:0001817">
    <property type="term" value="P:regulation of cytokine production"/>
    <property type="evidence" value="ECO:0007669"/>
    <property type="project" value="TreeGrafter"/>
</dbReference>
<feature type="domain" description="C2H2-type" evidence="11">
    <location>
        <begin position="495"/>
        <end position="518"/>
    </location>
</feature>
<keyword evidence="6" id="KW-0805">Transcription regulation</keyword>
<dbReference type="PANTHER" id="PTHR24399:SF54">
    <property type="entry name" value="GASTRULA ZINC FINGER PROTEIN XLCGF26.1-LIKE-RELATED"/>
    <property type="match status" value="1"/>
</dbReference>
<organism evidence="12 13">
    <name type="scientific">Cinara cedri</name>
    <dbReference type="NCBI Taxonomy" id="506608"/>
    <lineage>
        <taxon>Eukaryota</taxon>
        <taxon>Metazoa</taxon>
        <taxon>Ecdysozoa</taxon>
        <taxon>Arthropoda</taxon>
        <taxon>Hexapoda</taxon>
        <taxon>Insecta</taxon>
        <taxon>Pterygota</taxon>
        <taxon>Neoptera</taxon>
        <taxon>Paraneoptera</taxon>
        <taxon>Hemiptera</taxon>
        <taxon>Sternorrhyncha</taxon>
        <taxon>Aphidomorpha</taxon>
        <taxon>Aphidoidea</taxon>
        <taxon>Aphididae</taxon>
        <taxon>Lachninae</taxon>
        <taxon>Cinara</taxon>
    </lineage>
</organism>
<evidence type="ECO:0000256" key="9">
    <source>
        <dbReference type="PROSITE-ProRule" id="PRU00042"/>
    </source>
</evidence>
<feature type="domain" description="C2H2-type" evidence="11">
    <location>
        <begin position="648"/>
        <end position="675"/>
    </location>
</feature>
<evidence type="ECO:0000256" key="3">
    <source>
        <dbReference type="ARBA" id="ARBA00022737"/>
    </source>
</evidence>
<evidence type="ECO:0000256" key="10">
    <source>
        <dbReference type="SAM" id="MobiDB-lite"/>
    </source>
</evidence>
<feature type="domain" description="C2H2-type" evidence="11">
    <location>
        <begin position="467"/>
        <end position="494"/>
    </location>
</feature>
<feature type="domain" description="C2H2-type" evidence="11">
    <location>
        <begin position="705"/>
        <end position="732"/>
    </location>
</feature>
<dbReference type="FunFam" id="3.30.160.60:FF:000100">
    <property type="entry name" value="Zinc finger 45-like"/>
    <property type="match status" value="3"/>
</dbReference>
<accession>A0A5E4MEK3</accession>
<feature type="region of interest" description="Disordered" evidence="10">
    <location>
        <begin position="144"/>
        <end position="176"/>
    </location>
</feature>
<keyword evidence="5" id="KW-0862">Zinc</keyword>
<sequence length="765" mass="88893">MNQESQSCCPVCTLYLRPGISLPAHLNTHPKKHVIKALLSLTNQIPENLSKSVVIEQSGENQSDDSSSTSVSSCHSATFNTQDVVNNIDRNSPNNCLSPKSQNSLVLSELRNDLENNEEEEYVDVGDVEDNNVNFENNYRHEFEEDQPDDSFQGESNESSHHHEETGSSMTANYYHDPYQSNGHLIEDEEYMSRYFYTSENARISHTDPDPQLNPPQYSTLTTMDLHQEYLSSNHQEHQLTLDIQTDELMPAHGELSGQESLEPPEPILASIWTMKSHNESQPHTSTAWDDSVHEVSTAARNLMCLKNREEIPKEEIIENKEVKPLLGKLICPYCKLKFDGVKARKAHLDEEHRKEEGVKKGLMYIKPVAKIEEGVDESEQPSVKVECSICGESFEDYTQMTLHFMDIHKDKNNLCPTCDTVFPMVSDFRDHIQNVHPLACNFCSKKFYSQFTLTTHLKRHLQIRPYACDQCHKCFVSRIKLQDHMNGHLNIKPYSCTHCDLSFRCKANLYSHTRKTHQTIGIPKDFYCHCGEVFTSLKKLDWHKETHEVKPKQCQWCSERFVHLTSLTRHIRRAHDSSYLPTKDRDIENMTCDICNSTFLRKSYATHMLIHKDLRPYSCNICNRTFRTKWNLRMHQWTHMSRTHKPFKCTQCKSAFYLKHEWEAHIRAHTGVRPFTCNECGKQFIRKKHCMRHMAEHDKTNRQFECKECGKKFFRSYYLADHIKTHSGYKPHTCHICGKTTSSKSNHNKHVRTHHARESVNTEG</sequence>
<dbReference type="SUPFAM" id="SSF57667">
    <property type="entry name" value="beta-beta-alpha zinc fingers"/>
    <property type="match status" value="7"/>
</dbReference>
<dbReference type="GO" id="GO:0000978">
    <property type="term" value="F:RNA polymerase II cis-regulatory region sequence-specific DNA binding"/>
    <property type="evidence" value="ECO:0007669"/>
    <property type="project" value="TreeGrafter"/>
</dbReference>
<dbReference type="GO" id="GO:0001227">
    <property type="term" value="F:DNA-binding transcription repressor activity, RNA polymerase II-specific"/>
    <property type="evidence" value="ECO:0007669"/>
    <property type="project" value="TreeGrafter"/>
</dbReference>
<dbReference type="InterPro" id="IPR036236">
    <property type="entry name" value="Znf_C2H2_sf"/>
</dbReference>
<evidence type="ECO:0000259" key="11">
    <source>
        <dbReference type="PROSITE" id="PS50157"/>
    </source>
</evidence>
<evidence type="ECO:0000256" key="2">
    <source>
        <dbReference type="ARBA" id="ARBA00022723"/>
    </source>
</evidence>
<evidence type="ECO:0000256" key="7">
    <source>
        <dbReference type="ARBA" id="ARBA00023163"/>
    </source>
</evidence>
<dbReference type="EMBL" id="CABPRJ010000490">
    <property type="protein sequence ID" value="VVC29288.1"/>
    <property type="molecule type" value="Genomic_DNA"/>
</dbReference>
<proteinExistence type="predicted"/>
<feature type="domain" description="C2H2-type" evidence="11">
    <location>
        <begin position="553"/>
        <end position="581"/>
    </location>
</feature>
<name>A0A5E4MEK3_9HEMI</name>
<feature type="domain" description="C2H2-type" evidence="11">
    <location>
        <begin position="676"/>
        <end position="703"/>
    </location>
</feature>
<feature type="compositionally biased region" description="Basic residues" evidence="10">
    <location>
        <begin position="747"/>
        <end position="756"/>
    </location>
</feature>
<dbReference type="PROSITE" id="PS00028">
    <property type="entry name" value="ZINC_FINGER_C2H2_1"/>
    <property type="match status" value="9"/>
</dbReference>
<feature type="domain" description="C2H2-type" evidence="11">
    <location>
        <begin position="386"/>
        <end position="414"/>
    </location>
</feature>
<dbReference type="SMART" id="SM00355">
    <property type="entry name" value="ZnF_C2H2"/>
    <property type="match status" value="14"/>
</dbReference>
<dbReference type="Proteomes" id="UP000325440">
    <property type="component" value="Unassembled WGS sequence"/>
</dbReference>
<evidence type="ECO:0000256" key="1">
    <source>
        <dbReference type="ARBA" id="ARBA00004123"/>
    </source>
</evidence>
<feature type="domain" description="C2H2-type" evidence="11">
    <location>
        <begin position="439"/>
        <end position="466"/>
    </location>
</feature>
<dbReference type="OrthoDB" id="10249535at2759"/>
<protein>
    <submittedName>
        <fullName evidence="12">Zinc finger C2H2-type,Zinc finger, RING/FYVE/PHD-type</fullName>
    </submittedName>
</protein>
<dbReference type="GO" id="GO:0005654">
    <property type="term" value="C:nucleoplasm"/>
    <property type="evidence" value="ECO:0007669"/>
    <property type="project" value="TreeGrafter"/>
</dbReference>
<feature type="compositionally biased region" description="Low complexity" evidence="10">
    <location>
        <begin position="58"/>
        <end position="75"/>
    </location>
</feature>
<dbReference type="PANTHER" id="PTHR24399">
    <property type="entry name" value="ZINC FINGER AND BTB DOMAIN-CONTAINING"/>
    <property type="match status" value="1"/>
</dbReference>
<feature type="region of interest" description="Disordered" evidence="10">
    <location>
        <begin position="56"/>
        <end position="75"/>
    </location>
</feature>
<reference evidence="12 13" key="1">
    <citation type="submission" date="2019-08" db="EMBL/GenBank/DDBJ databases">
        <authorList>
            <person name="Alioto T."/>
            <person name="Alioto T."/>
            <person name="Gomez Garrido J."/>
        </authorList>
    </citation>
    <scope>NUCLEOTIDE SEQUENCE [LARGE SCALE GENOMIC DNA]</scope>
</reference>
<keyword evidence="2" id="KW-0479">Metal-binding</keyword>
<gene>
    <name evidence="12" type="ORF">CINCED_3A011086</name>
</gene>